<gene>
    <name evidence="1" type="ORF">V8G54_011227</name>
</gene>
<sequence length="367" mass="39357">MFTVSSSTCCWPCFIQPRISLSWPWSTLQFVAPDLMFMWWPLFSLCQPVLSFNFCLSVFLFPLHGACVKQINVKSKHDDRDGGSCFVMLKGNNVNTNSAMEVSMSIKAISIQAVSQRMFLILDSHGDLHLLSLSNSGIGVDVTGNVRPLSRTMKVKSVAVLPDLSSSNESGEEGLAGSGDRRAVKAAVAVGCSNCPLSSSPCFFRHFLSATASCYAKSTLLWQQSYALPQHHGVGDVGFSWWPITAALGVMEWRCRVDMALVAKWHEGVAATAFVTNKGILETMESAQLFSFRKGIGPNKPCPNLTLQQNVDLGYPTHVEPTSRPSLLCTPTSAHTIAATSADADAATAASVASAAATSIDATASPP</sequence>
<dbReference type="PANTHER" id="PTHR37383:SF1">
    <property type="entry name" value="OS01G0694200 PROTEIN"/>
    <property type="match status" value="1"/>
</dbReference>
<evidence type="ECO:0000313" key="1">
    <source>
        <dbReference type="EMBL" id="WVZ13661.1"/>
    </source>
</evidence>
<proteinExistence type="predicted"/>
<dbReference type="PANTHER" id="PTHR37383">
    <property type="entry name" value="OS01G0694200 PROTEIN"/>
    <property type="match status" value="1"/>
</dbReference>
<dbReference type="Proteomes" id="UP001374535">
    <property type="component" value="Chromosome 4"/>
</dbReference>
<name>A0AAQ3NP98_VIGMU</name>
<organism evidence="1 2">
    <name type="scientific">Vigna mungo</name>
    <name type="common">Black gram</name>
    <name type="synonym">Phaseolus mungo</name>
    <dbReference type="NCBI Taxonomy" id="3915"/>
    <lineage>
        <taxon>Eukaryota</taxon>
        <taxon>Viridiplantae</taxon>
        <taxon>Streptophyta</taxon>
        <taxon>Embryophyta</taxon>
        <taxon>Tracheophyta</taxon>
        <taxon>Spermatophyta</taxon>
        <taxon>Magnoliopsida</taxon>
        <taxon>eudicotyledons</taxon>
        <taxon>Gunneridae</taxon>
        <taxon>Pentapetalae</taxon>
        <taxon>rosids</taxon>
        <taxon>fabids</taxon>
        <taxon>Fabales</taxon>
        <taxon>Fabaceae</taxon>
        <taxon>Papilionoideae</taxon>
        <taxon>50 kb inversion clade</taxon>
        <taxon>NPAAA clade</taxon>
        <taxon>indigoferoid/millettioid clade</taxon>
        <taxon>Phaseoleae</taxon>
        <taxon>Vigna</taxon>
    </lineage>
</organism>
<dbReference type="EMBL" id="CP144697">
    <property type="protein sequence ID" value="WVZ13661.1"/>
    <property type="molecule type" value="Genomic_DNA"/>
</dbReference>
<protein>
    <submittedName>
        <fullName evidence="1">Uncharacterized protein</fullName>
    </submittedName>
</protein>
<reference evidence="1 2" key="1">
    <citation type="journal article" date="2023" name="Life. Sci Alliance">
        <title>Evolutionary insights into 3D genome organization and epigenetic landscape of Vigna mungo.</title>
        <authorList>
            <person name="Junaid A."/>
            <person name="Singh B."/>
            <person name="Bhatia S."/>
        </authorList>
    </citation>
    <scope>NUCLEOTIDE SEQUENCE [LARGE SCALE GENOMIC DNA]</scope>
    <source>
        <strain evidence="1">Urdbean</strain>
    </source>
</reference>
<keyword evidence="2" id="KW-1185">Reference proteome</keyword>
<accession>A0AAQ3NP98</accession>
<dbReference type="AlphaFoldDB" id="A0AAQ3NP98"/>
<evidence type="ECO:0000313" key="2">
    <source>
        <dbReference type="Proteomes" id="UP001374535"/>
    </source>
</evidence>